<dbReference type="OrthoDB" id="792965at2"/>
<keyword evidence="2" id="KW-1185">Reference proteome</keyword>
<evidence type="ECO:0008006" key="3">
    <source>
        <dbReference type="Google" id="ProtNLM"/>
    </source>
</evidence>
<name>A0A1H8GRS7_9SPHI</name>
<dbReference type="EMBL" id="FOCL01000003">
    <property type="protein sequence ID" value="SEN46811.1"/>
    <property type="molecule type" value="Genomic_DNA"/>
</dbReference>
<sequence>MHRFLVKTVTFALAGCLLVLAIALIPGYMVSRFSKFTIKKDNTIVIFGHSHSECAYDDTLIPKLTNLSHSAESYFYTFQKVKKYLSQNPQVTTVLIEFSNNQIAPKMDEWTWGYTYMSNMFPQYASFMGVSDFKLLAQHNSKYFMNCIGIAARSNLIKALSFNYNYTGKTGGYFKIEGTKPLPSINPAGQNIKAPANESTISTTNIQYLRKIIDYCASMHKNVFLIRSPQHPLYEYRSNEAEFSSIRQRYFSDIKFLDFNNFPLKNDEFADFGHLNYKGAIKYSTYINQQINNGMLAPPPTHSLKSFENKQLITINH</sequence>
<proteinExistence type="predicted"/>
<evidence type="ECO:0000313" key="2">
    <source>
        <dbReference type="Proteomes" id="UP000198942"/>
    </source>
</evidence>
<gene>
    <name evidence="1" type="ORF">SAMN05192574_103255</name>
</gene>
<protein>
    <recommendedName>
        <fullName evidence="3">SGNH/GDSL hydrolase family protein</fullName>
    </recommendedName>
</protein>
<evidence type="ECO:0000313" key="1">
    <source>
        <dbReference type="EMBL" id="SEN46811.1"/>
    </source>
</evidence>
<dbReference type="Proteomes" id="UP000198942">
    <property type="component" value="Unassembled WGS sequence"/>
</dbReference>
<accession>A0A1H8GRS7</accession>
<organism evidence="1 2">
    <name type="scientific">Mucilaginibacter gossypiicola</name>
    <dbReference type="NCBI Taxonomy" id="551995"/>
    <lineage>
        <taxon>Bacteria</taxon>
        <taxon>Pseudomonadati</taxon>
        <taxon>Bacteroidota</taxon>
        <taxon>Sphingobacteriia</taxon>
        <taxon>Sphingobacteriales</taxon>
        <taxon>Sphingobacteriaceae</taxon>
        <taxon>Mucilaginibacter</taxon>
    </lineage>
</organism>
<dbReference type="STRING" id="551995.SAMN05192574_103255"/>
<dbReference type="RefSeq" id="WP_091210597.1">
    <property type="nucleotide sequence ID" value="NZ_FOCL01000003.1"/>
</dbReference>
<dbReference type="AlphaFoldDB" id="A0A1H8GRS7"/>
<dbReference type="SUPFAM" id="SSF52266">
    <property type="entry name" value="SGNH hydrolase"/>
    <property type="match status" value="1"/>
</dbReference>
<reference evidence="2" key="1">
    <citation type="submission" date="2016-10" db="EMBL/GenBank/DDBJ databases">
        <authorList>
            <person name="Varghese N."/>
            <person name="Submissions S."/>
        </authorList>
    </citation>
    <scope>NUCLEOTIDE SEQUENCE [LARGE SCALE GENOMIC DNA]</scope>
    <source>
        <strain evidence="2">Gh-48</strain>
    </source>
</reference>